<dbReference type="HOGENOM" id="CLU_953818_0_0_1"/>
<accession>B0XA56</accession>
<feature type="region of interest" description="Disordered" evidence="1">
    <location>
        <begin position="251"/>
        <end position="303"/>
    </location>
</feature>
<proteinExistence type="predicted"/>
<gene>
    <name evidence="4" type="primary">6049827</name>
    <name evidence="3" type="ORF">CpipJ_CPIJ016285</name>
</gene>
<reference evidence="4" key="2">
    <citation type="submission" date="2021-02" db="UniProtKB">
        <authorList>
            <consortium name="EnsemblMetazoa"/>
        </authorList>
    </citation>
    <scope>IDENTIFICATION</scope>
    <source>
        <strain evidence="4">JHB</strain>
    </source>
</reference>
<organism>
    <name type="scientific">Culex quinquefasciatus</name>
    <name type="common">Southern house mosquito</name>
    <name type="synonym">Culex pungens</name>
    <dbReference type="NCBI Taxonomy" id="7176"/>
    <lineage>
        <taxon>Eukaryota</taxon>
        <taxon>Metazoa</taxon>
        <taxon>Ecdysozoa</taxon>
        <taxon>Arthropoda</taxon>
        <taxon>Hexapoda</taxon>
        <taxon>Insecta</taxon>
        <taxon>Pterygota</taxon>
        <taxon>Neoptera</taxon>
        <taxon>Endopterygota</taxon>
        <taxon>Diptera</taxon>
        <taxon>Nematocera</taxon>
        <taxon>Culicoidea</taxon>
        <taxon>Culicidae</taxon>
        <taxon>Culicinae</taxon>
        <taxon>Culicini</taxon>
        <taxon>Culex</taxon>
        <taxon>Culex</taxon>
    </lineage>
</organism>
<dbReference type="GO" id="GO:0007411">
    <property type="term" value="P:axon guidance"/>
    <property type="evidence" value="ECO:0007669"/>
    <property type="project" value="InterPro"/>
</dbReference>
<keyword evidence="5" id="KW-1185">Reference proteome</keyword>
<dbReference type="Proteomes" id="UP000002320">
    <property type="component" value="Unassembled WGS sequence"/>
</dbReference>
<dbReference type="eggNOG" id="ENOG502STQJ">
    <property type="taxonomic scope" value="Eukaryota"/>
</dbReference>
<dbReference type="EMBL" id="DS232565">
    <property type="protein sequence ID" value="EDS43521.1"/>
    <property type="molecule type" value="Genomic_DNA"/>
</dbReference>
<dbReference type="OMA" id="EIHYNFV"/>
<keyword evidence="2" id="KW-0472">Membrane</keyword>
<dbReference type="InterPro" id="IPR031878">
    <property type="entry name" value="Commissureless"/>
</dbReference>
<evidence type="ECO:0000313" key="3">
    <source>
        <dbReference type="EMBL" id="EDS43521.1"/>
    </source>
</evidence>
<feature type="region of interest" description="Disordered" evidence="1">
    <location>
        <begin position="203"/>
        <end position="222"/>
    </location>
</feature>
<sequence>MLHDNLESRITFEVPSSTADFDKLIRDNNYTLFWQNLHSSSTGLGETGHRGGSGASELLAGHKDRNATSDYGQLMGSLRGFAGERGGPYGWGLPDEVGLGVDGAGPLLVDPSYLWIGAVMVLLVLSGLFCVCSCYLYYKYRRWQKCVSITSCHQPPHGTLVGDVESPPPYDPETTTTAATLPSYTVASGLPSYEDAVEHIYRQQQLQRQNPPPAQPTSVHPPATVKFFESRPQNWLAVTILEEIHYNFVGRGGTATTTSPSTVVTIPEKVEERDESEGDLLGTWRQQQQQQQHEEKPRPLGRR</sequence>
<evidence type="ECO:0000313" key="5">
    <source>
        <dbReference type="Proteomes" id="UP000002320"/>
    </source>
</evidence>
<dbReference type="InParanoid" id="B0XA56"/>
<evidence type="ECO:0000256" key="2">
    <source>
        <dbReference type="SAM" id="Phobius"/>
    </source>
</evidence>
<feature type="compositionally biased region" description="Basic and acidic residues" evidence="1">
    <location>
        <begin position="292"/>
        <end position="303"/>
    </location>
</feature>
<dbReference type="EnsemblMetazoa" id="CPIJ016285-RA">
    <property type="protein sequence ID" value="CPIJ016285-PA"/>
    <property type="gene ID" value="CPIJ016285"/>
</dbReference>
<dbReference type="FunCoup" id="B0XA56">
    <property type="interactions" value="4"/>
</dbReference>
<feature type="compositionally biased region" description="Low complexity" evidence="1">
    <location>
        <begin position="254"/>
        <end position="265"/>
    </location>
</feature>
<keyword evidence="2" id="KW-1133">Transmembrane helix</keyword>
<evidence type="ECO:0000256" key="1">
    <source>
        <dbReference type="SAM" id="MobiDB-lite"/>
    </source>
</evidence>
<dbReference type="VEuPathDB" id="VectorBase:CQUJHB001132"/>
<dbReference type="AlphaFoldDB" id="B0XA56"/>
<dbReference type="OrthoDB" id="7757137at2759"/>
<dbReference type="KEGG" id="cqu:CpipJ_CPIJ016285"/>
<evidence type="ECO:0000313" key="4">
    <source>
        <dbReference type="EnsemblMetazoa" id="CPIJ016285-PA"/>
    </source>
</evidence>
<dbReference type="VEuPathDB" id="VectorBase:CPIJ016285"/>
<name>B0XA56_CULQU</name>
<dbReference type="Pfam" id="PF15957">
    <property type="entry name" value="Comm"/>
    <property type="match status" value="1"/>
</dbReference>
<reference evidence="3" key="1">
    <citation type="submission" date="2007-03" db="EMBL/GenBank/DDBJ databases">
        <title>Annotation of Culex pipiens quinquefasciatus.</title>
        <authorList>
            <consortium name="The Broad Institute Genome Sequencing Platform"/>
            <person name="Atkinson P.W."/>
            <person name="Hemingway J."/>
            <person name="Christensen B.M."/>
            <person name="Higgs S."/>
            <person name="Kodira C."/>
            <person name="Hannick L."/>
            <person name="Megy K."/>
            <person name="O'Leary S."/>
            <person name="Pearson M."/>
            <person name="Haas B.J."/>
            <person name="Mauceli E."/>
            <person name="Wortman J.R."/>
            <person name="Lee N.H."/>
            <person name="Guigo R."/>
            <person name="Stanke M."/>
            <person name="Alvarado L."/>
            <person name="Amedeo P."/>
            <person name="Antoine C.H."/>
            <person name="Arensburger P."/>
            <person name="Bidwell S.L."/>
            <person name="Crawford M."/>
            <person name="Camaro F."/>
            <person name="Devon K."/>
            <person name="Engels R."/>
            <person name="Hammond M."/>
            <person name="Howarth C."/>
            <person name="Koehrsen M."/>
            <person name="Lawson D."/>
            <person name="Montgomery P."/>
            <person name="Nene V."/>
            <person name="Nusbaum C."/>
            <person name="Puiu D."/>
            <person name="Romero-Severson J."/>
            <person name="Severson D.W."/>
            <person name="Shumway M."/>
            <person name="Sisk P."/>
            <person name="Stolte C."/>
            <person name="Zeng Q."/>
            <person name="Eisenstadt E."/>
            <person name="Fraser-Liggett C."/>
            <person name="Strausberg R."/>
            <person name="Galagan J."/>
            <person name="Birren B."/>
            <person name="Collins F.H."/>
        </authorList>
    </citation>
    <scope>NUCLEOTIDE SEQUENCE [LARGE SCALE GENOMIC DNA]</scope>
    <source>
        <strain evidence="3">JHB</strain>
    </source>
</reference>
<feature type="transmembrane region" description="Helical" evidence="2">
    <location>
        <begin position="113"/>
        <end position="138"/>
    </location>
</feature>
<protein>
    <submittedName>
        <fullName evidence="3 4">Uncharacterized protein</fullName>
    </submittedName>
</protein>
<keyword evidence="2" id="KW-0812">Transmembrane</keyword>